<accession>A0A8T0GDZ1</accession>
<dbReference type="Proteomes" id="UP000822688">
    <property type="component" value="Chromosome 11"/>
</dbReference>
<comment type="caution">
    <text evidence="1">The sequence shown here is derived from an EMBL/GenBank/DDBJ whole genome shotgun (WGS) entry which is preliminary data.</text>
</comment>
<sequence length="71" mass="8123">MISVSAHVCISLSRYEFRTVLEWLWRGCYQHSACVSYIERWGPGLLVRNGAKSVRVRRFAPIFRTTSSAGC</sequence>
<evidence type="ECO:0000313" key="2">
    <source>
        <dbReference type="Proteomes" id="UP000822688"/>
    </source>
</evidence>
<proteinExistence type="predicted"/>
<dbReference type="EMBL" id="CM026432">
    <property type="protein sequence ID" value="KAG0556727.1"/>
    <property type="molecule type" value="Genomic_DNA"/>
</dbReference>
<evidence type="ECO:0000313" key="1">
    <source>
        <dbReference type="EMBL" id="KAG0556727.1"/>
    </source>
</evidence>
<organism evidence="1 2">
    <name type="scientific">Ceratodon purpureus</name>
    <name type="common">Fire moss</name>
    <name type="synonym">Dicranum purpureum</name>
    <dbReference type="NCBI Taxonomy" id="3225"/>
    <lineage>
        <taxon>Eukaryota</taxon>
        <taxon>Viridiplantae</taxon>
        <taxon>Streptophyta</taxon>
        <taxon>Embryophyta</taxon>
        <taxon>Bryophyta</taxon>
        <taxon>Bryophytina</taxon>
        <taxon>Bryopsida</taxon>
        <taxon>Dicranidae</taxon>
        <taxon>Pseudoditrichales</taxon>
        <taxon>Ditrichaceae</taxon>
        <taxon>Ceratodon</taxon>
    </lineage>
</organism>
<dbReference type="AlphaFoldDB" id="A0A8T0GDZ1"/>
<name>A0A8T0GDZ1_CERPU</name>
<keyword evidence="2" id="KW-1185">Reference proteome</keyword>
<gene>
    <name evidence="1" type="ORF">KC19_11G075100</name>
</gene>
<reference evidence="1 2" key="1">
    <citation type="submission" date="2020-06" db="EMBL/GenBank/DDBJ databases">
        <title>WGS assembly of Ceratodon purpureus strain R40.</title>
        <authorList>
            <person name="Carey S.B."/>
            <person name="Jenkins J."/>
            <person name="Shu S."/>
            <person name="Lovell J.T."/>
            <person name="Sreedasyam A."/>
            <person name="Maumus F."/>
            <person name="Tiley G.P."/>
            <person name="Fernandez-Pozo N."/>
            <person name="Barry K."/>
            <person name="Chen C."/>
            <person name="Wang M."/>
            <person name="Lipzen A."/>
            <person name="Daum C."/>
            <person name="Saski C.A."/>
            <person name="Payton A.C."/>
            <person name="Mcbreen J.C."/>
            <person name="Conrad R.E."/>
            <person name="Kollar L.M."/>
            <person name="Olsson S."/>
            <person name="Huttunen S."/>
            <person name="Landis J.B."/>
            <person name="Wickett N.J."/>
            <person name="Johnson M.G."/>
            <person name="Rensing S.A."/>
            <person name="Grimwood J."/>
            <person name="Schmutz J."/>
            <person name="Mcdaniel S.F."/>
        </authorList>
    </citation>
    <scope>NUCLEOTIDE SEQUENCE [LARGE SCALE GENOMIC DNA]</scope>
    <source>
        <strain evidence="1 2">R40</strain>
    </source>
</reference>
<protein>
    <submittedName>
        <fullName evidence="1">Uncharacterized protein</fullName>
    </submittedName>
</protein>